<name>A0A0K2XRJ1_HELHE</name>
<dbReference type="AlphaFoldDB" id="A0A0K2XRJ1"/>
<dbReference type="GO" id="GO:0016020">
    <property type="term" value="C:membrane"/>
    <property type="evidence" value="ECO:0007669"/>
    <property type="project" value="InterPro"/>
</dbReference>
<keyword evidence="2" id="KW-1185">Reference proteome</keyword>
<keyword evidence="1" id="KW-0132">Cell division</keyword>
<accession>A0A0K2XRJ1</accession>
<evidence type="ECO:0000313" key="1">
    <source>
        <dbReference type="EMBL" id="CRI33912.1"/>
    </source>
</evidence>
<dbReference type="PANTHER" id="PTHR47755:SF1">
    <property type="entry name" value="CELL DIVISION PROTEIN FTSX"/>
    <property type="match status" value="1"/>
</dbReference>
<dbReference type="GeneID" id="76196558"/>
<dbReference type="GO" id="GO:0051301">
    <property type="term" value="P:cell division"/>
    <property type="evidence" value="ECO:0007669"/>
    <property type="project" value="UniProtKB-KW"/>
</dbReference>
<proteinExistence type="predicted"/>
<sequence length="270" mass="30962">MNTLKEHLAFLLPLIALLFSLESILFIQRAVHIREEKLSKNYAITIVSHQKISLQFIRQNIPSSISLDLISPDTLLEHLKQNLNATSIANLKKNLPFFYSLKLSLFPTLEQLNQINQRLLKIPGVEKVEVFSKTHDQEYRLLLLLKKNTLIFASIVGVLSILLLVKQISVWHLQYAKRIEIMDLLGAPMRIKNGFLFRLALIDSAIASGVVFVGSLYLSLQDRFQTIAQVLEINGRLFVWQEDTLIFLFISVVVSLFCVWIVVIRRRVVA</sequence>
<dbReference type="InterPro" id="IPR004513">
    <property type="entry name" value="FtsX"/>
</dbReference>
<reference evidence="2" key="1">
    <citation type="submission" date="2014-12" db="EMBL/GenBank/DDBJ databases">
        <authorList>
            <person name="Smet A."/>
        </authorList>
    </citation>
    <scope>NUCLEOTIDE SEQUENCE [LARGE SCALE GENOMIC DNA]</scope>
</reference>
<organism evidence="1 2">
    <name type="scientific">Helicobacter heilmannii</name>
    <dbReference type="NCBI Taxonomy" id="35817"/>
    <lineage>
        <taxon>Bacteria</taxon>
        <taxon>Pseudomonadati</taxon>
        <taxon>Campylobacterota</taxon>
        <taxon>Epsilonproteobacteria</taxon>
        <taxon>Campylobacterales</taxon>
        <taxon>Helicobacteraceae</taxon>
        <taxon>Helicobacter</taxon>
    </lineage>
</organism>
<evidence type="ECO:0000313" key="2">
    <source>
        <dbReference type="Proteomes" id="UP000046090"/>
    </source>
</evidence>
<dbReference type="EMBL" id="CDMK01000001">
    <property type="protein sequence ID" value="CRI33912.1"/>
    <property type="molecule type" value="Genomic_DNA"/>
</dbReference>
<dbReference type="RefSeq" id="WP_015105966.1">
    <property type="nucleotide sequence ID" value="NZ_AP026684.1"/>
</dbReference>
<keyword evidence="1" id="KW-0131">Cell cycle</keyword>
<dbReference type="PANTHER" id="PTHR47755">
    <property type="entry name" value="CELL DIVISION PROTEIN FTSX"/>
    <property type="match status" value="1"/>
</dbReference>
<gene>
    <name evidence="1" type="ORF">HHE01_15980</name>
</gene>
<protein>
    <submittedName>
        <fullName evidence="1">Cell division protein FtsX</fullName>
    </submittedName>
</protein>
<dbReference type="GO" id="GO:0032153">
    <property type="term" value="C:cell division site"/>
    <property type="evidence" value="ECO:0007669"/>
    <property type="project" value="TreeGrafter"/>
</dbReference>
<dbReference type="Proteomes" id="UP000046090">
    <property type="component" value="Unassembled WGS sequence"/>
</dbReference>